<accession>A0A5M3WT43</accession>
<dbReference type="AlphaFoldDB" id="A0A5M3WT43"/>
<comment type="caution">
    <text evidence="2">The sequence shown here is derived from an EMBL/GenBank/DDBJ whole genome shotgun (WGS) entry which is preliminary data.</text>
</comment>
<dbReference type="EMBL" id="BLAE01000029">
    <property type="protein sequence ID" value="GES11392.1"/>
    <property type="molecule type" value="Genomic_DNA"/>
</dbReference>
<protein>
    <recommendedName>
        <fullName evidence="4">Secreted protein</fullName>
    </recommendedName>
</protein>
<keyword evidence="3" id="KW-1185">Reference proteome</keyword>
<evidence type="ECO:0000313" key="2">
    <source>
        <dbReference type="EMBL" id="GES11392.1"/>
    </source>
</evidence>
<name>A0A5M3WT43_9ACTN</name>
<dbReference type="Proteomes" id="UP000331127">
    <property type="component" value="Unassembled WGS sequence"/>
</dbReference>
<evidence type="ECO:0000313" key="3">
    <source>
        <dbReference type="Proteomes" id="UP000331127"/>
    </source>
</evidence>
<proteinExistence type="predicted"/>
<evidence type="ECO:0008006" key="4">
    <source>
        <dbReference type="Google" id="ProtNLM"/>
    </source>
</evidence>
<gene>
    <name evidence="2" type="ORF">Amac_049890</name>
</gene>
<feature type="chain" id="PRO_5038532302" description="Secreted protein" evidence="1">
    <location>
        <begin position="16"/>
        <end position="109"/>
    </location>
</feature>
<feature type="signal peptide" evidence="1">
    <location>
        <begin position="1"/>
        <end position="15"/>
    </location>
</feature>
<sequence>MLTAGCSAASSAALAMVRAETSGLSATSVTCVCGMTRTCPGVTGSMGAIAIVSGQARTMVADARSAMMSQKTQVVSILTPQSSTPRLESAALLKIQRHHEMPAKASTPG</sequence>
<evidence type="ECO:0000256" key="1">
    <source>
        <dbReference type="SAM" id="SignalP"/>
    </source>
</evidence>
<keyword evidence="1" id="KW-0732">Signal</keyword>
<reference evidence="2 3" key="1">
    <citation type="submission" date="2019-10" db="EMBL/GenBank/DDBJ databases">
        <title>Whole genome shotgun sequence of Acrocarpospora macrocephala NBRC 16266.</title>
        <authorList>
            <person name="Ichikawa N."/>
            <person name="Kimura A."/>
            <person name="Kitahashi Y."/>
            <person name="Komaki H."/>
            <person name="Oguchi A."/>
        </authorList>
    </citation>
    <scope>NUCLEOTIDE SEQUENCE [LARGE SCALE GENOMIC DNA]</scope>
    <source>
        <strain evidence="2 3">NBRC 16266</strain>
    </source>
</reference>
<organism evidence="2 3">
    <name type="scientific">Acrocarpospora macrocephala</name>
    <dbReference type="NCBI Taxonomy" id="150177"/>
    <lineage>
        <taxon>Bacteria</taxon>
        <taxon>Bacillati</taxon>
        <taxon>Actinomycetota</taxon>
        <taxon>Actinomycetes</taxon>
        <taxon>Streptosporangiales</taxon>
        <taxon>Streptosporangiaceae</taxon>
        <taxon>Acrocarpospora</taxon>
    </lineage>
</organism>